<keyword evidence="8" id="KW-0472">Membrane</keyword>
<evidence type="ECO:0000256" key="3">
    <source>
        <dbReference type="ARBA" id="ARBA00022448"/>
    </source>
</evidence>
<evidence type="ECO:0000256" key="5">
    <source>
        <dbReference type="ARBA" id="ARBA00022741"/>
    </source>
</evidence>
<dbReference type="InterPro" id="IPR015856">
    <property type="entry name" value="ABC_transpr_CbiO/EcfA_su"/>
</dbReference>
<dbReference type="Gene3D" id="3.40.50.300">
    <property type="entry name" value="P-loop containing nucleotide triphosphate hydrolases"/>
    <property type="match status" value="1"/>
</dbReference>
<comment type="caution">
    <text evidence="10">The sequence shown here is derived from an EMBL/GenBank/DDBJ whole genome shotgun (WGS) entry which is preliminary data.</text>
</comment>
<evidence type="ECO:0000313" key="11">
    <source>
        <dbReference type="Proteomes" id="UP000630615"/>
    </source>
</evidence>
<keyword evidence="7" id="KW-1278">Translocase</keyword>
<evidence type="ECO:0000313" key="10">
    <source>
        <dbReference type="EMBL" id="GGC78055.1"/>
    </source>
</evidence>
<dbReference type="InterPro" id="IPR027417">
    <property type="entry name" value="P-loop_NTPase"/>
</dbReference>
<evidence type="ECO:0000256" key="1">
    <source>
        <dbReference type="ARBA" id="ARBA00004202"/>
    </source>
</evidence>
<evidence type="ECO:0000256" key="7">
    <source>
        <dbReference type="ARBA" id="ARBA00022967"/>
    </source>
</evidence>
<keyword evidence="11" id="KW-1185">Reference proteome</keyword>
<dbReference type="EMBL" id="BMKI01000001">
    <property type="protein sequence ID" value="GGC78055.1"/>
    <property type="molecule type" value="Genomic_DNA"/>
</dbReference>
<keyword evidence="4" id="KW-1003">Cell membrane</keyword>
<dbReference type="InterPro" id="IPR050095">
    <property type="entry name" value="ECF_ABC_transporter_ATP-bd"/>
</dbReference>
<dbReference type="Proteomes" id="UP000630615">
    <property type="component" value="Unassembled WGS sequence"/>
</dbReference>
<evidence type="ECO:0000256" key="8">
    <source>
        <dbReference type="ARBA" id="ARBA00023136"/>
    </source>
</evidence>
<dbReference type="PANTHER" id="PTHR43553">
    <property type="entry name" value="HEAVY METAL TRANSPORTER"/>
    <property type="match status" value="1"/>
</dbReference>
<protein>
    <submittedName>
        <fullName evidence="10">ABC transporter ATP-binding protein</fullName>
    </submittedName>
</protein>
<feature type="domain" description="ABC transporter" evidence="9">
    <location>
        <begin position="3"/>
        <end position="236"/>
    </location>
</feature>
<keyword evidence="5" id="KW-0547">Nucleotide-binding</keyword>
<name>A0ABQ1NIG9_9ENTE</name>
<dbReference type="CDD" id="cd03225">
    <property type="entry name" value="ABC_cobalt_CbiO_domain1"/>
    <property type="match status" value="1"/>
</dbReference>
<evidence type="ECO:0000259" key="9">
    <source>
        <dbReference type="PROSITE" id="PS50893"/>
    </source>
</evidence>
<dbReference type="RefSeq" id="WP_088268383.1">
    <property type="nucleotide sequence ID" value="NZ_BMKI01000001.1"/>
</dbReference>
<keyword evidence="3" id="KW-0813">Transport</keyword>
<comment type="similarity">
    <text evidence="2">Belongs to the ABC transporter superfamily.</text>
</comment>
<evidence type="ECO:0000256" key="6">
    <source>
        <dbReference type="ARBA" id="ARBA00022840"/>
    </source>
</evidence>
<sequence>MKIQLKNLHFSYPSSEEVLKGIDLTIEGTKPVAIIGQNGAGKTTIVKHLNGILSPTSGDIWIDGEAIQTKGTAQWSKTVGYVFQNPDDQLFLETVKKELLFGPQQIGMSKKDIDQRLEWVAEVTGLKDKLEVHPFDLNATEKKFCTIASIMMMNPKVLIFDEPTCGQDVYGNRRLKKIIQELKHRGVLCITITHDMKFVADNFERIIVMKEGRVLLDGSVSEVFSQPERLKESFVTPPPITRVGQGVGFSEPVFTTEAFMTVFERERGE</sequence>
<evidence type="ECO:0000256" key="2">
    <source>
        <dbReference type="ARBA" id="ARBA00005417"/>
    </source>
</evidence>
<evidence type="ECO:0000256" key="4">
    <source>
        <dbReference type="ARBA" id="ARBA00022475"/>
    </source>
</evidence>
<organism evidence="10 11">
    <name type="scientific">Enterococcus wangshanyuanii</name>
    <dbReference type="NCBI Taxonomy" id="2005703"/>
    <lineage>
        <taxon>Bacteria</taxon>
        <taxon>Bacillati</taxon>
        <taxon>Bacillota</taxon>
        <taxon>Bacilli</taxon>
        <taxon>Lactobacillales</taxon>
        <taxon>Enterococcaceae</taxon>
        <taxon>Enterococcus</taxon>
    </lineage>
</organism>
<dbReference type="SUPFAM" id="SSF52540">
    <property type="entry name" value="P-loop containing nucleoside triphosphate hydrolases"/>
    <property type="match status" value="1"/>
</dbReference>
<dbReference type="PROSITE" id="PS50893">
    <property type="entry name" value="ABC_TRANSPORTER_2"/>
    <property type="match status" value="1"/>
</dbReference>
<dbReference type="InterPro" id="IPR003593">
    <property type="entry name" value="AAA+_ATPase"/>
</dbReference>
<keyword evidence="6 10" id="KW-0067">ATP-binding</keyword>
<dbReference type="Pfam" id="PF00005">
    <property type="entry name" value="ABC_tran"/>
    <property type="match status" value="1"/>
</dbReference>
<dbReference type="GO" id="GO:0005524">
    <property type="term" value="F:ATP binding"/>
    <property type="evidence" value="ECO:0007669"/>
    <property type="project" value="UniProtKB-KW"/>
</dbReference>
<proteinExistence type="inferred from homology"/>
<accession>A0ABQ1NIG9</accession>
<gene>
    <name evidence="10" type="ORF">GCM10011573_04650</name>
</gene>
<comment type="subcellular location">
    <subcellularLocation>
        <location evidence="1">Cell membrane</location>
        <topology evidence="1">Peripheral membrane protein</topology>
    </subcellularLocation>
</comment>
<dbReference type="PANTHER" id="PTHR43553:SF27">
    <property type="entry name" value="ENERGY-COUPLING FACTOR TRANSPORTER ATP-BINDING PROTEIN ECFA2"/>
    <property type="match status" value="1"/>
</dbReference>
<dbReference type="InterPro" id="IPR003439">
    <property type="entry name" value="ABC_transporter-like_ATP-bd"/>
</dbReference>
<reference evidence="11" key="1">
    <citation type="journal article" date="2019" name="Int. J. Syst. Evol. Microbiol.">
        <title>The Global Catalogue of Microorganisms (GCM) 10K type strain sequencing project: providing services to taxonomists for standard genome sequencing and annotation.</title>
        <authorList>
            <consortium name="The Broad Institute Genomics Platform"/>
            <consortium name="The Broad Institute Genome Sequencing Center for Infectious Disease"/>
            <person name="Wu L."/>
            <person name="Ma J."/>
        </authorList>
    </citation>
    <scope>NUCLEOTIDE SEQUENCE [LARGE SCALE GENOMIC DNA]</scope>
    <source>
        <strain evidence="11">CGMCC 1.15942</strain>
    </source>
</reference>
<dbReference type="SMART" id="SM00382">
    <property type="entry name" value="AAA"/>
    <property type="match status" value="1"/>
</dbReference>